<feature type="compositionally biased region" description="Low complexity" evidence="1">
    <location>
        <begin position="64"/>
        <end position="77"/>
    </location>
</feature>
<feature type="compositionally biased region" description="Pro residues" evidence="1">
    <location>
        <begin position="54"/>
        <end position="63"/>
    </location>
</feature>
<protein>
    <submittedName>
        <fullName evidence="2">Uncharacterized protein</fullName>
    </submittedName>
</protein>
<dbReference type="EMBL" id="QZBD01000682">
    <property type="protein sequence ID" value="THY08754.1"/>
    <property type="molecule type" value="Genomic_DNA"/>
</dbReference>
<feature type="compositionally biased region" description="Low complexity" evidence="1">
    <location>
        <begin position="104"/>
        <end position="120"/>
    </location>
</feature>
<organism evidence="2 3">
    <name type="scientific">Aureobasidium pullulans</name>
    <name type="common">Black yeast</name>
    <name type="synonym">Pullularia pullulans</name>
    <dbReference type="NCBI Taxonomy" id="5580"/>
    <lineage>
        <taxon>Eukaryota</taxon>
        <taxon>Fungi</taxon>
        <taxon>Dikarya</taxon>
        <taxon>Ascomycota</taxon>
        <taxon>Pezizomycotina</taxon>
        <taxon>Dothideomycetes</taxon>
        <taxon>Dothideomycetidae</taxon>
        <taxon>Dothideales</taxon>
        <taxon>Saccotheciaceae</taxon>
        <taxon>Aureobasidium</taxon>
    </lineage>
</organism>
<sequence length="187" mass="19532">MTQGTRAQNIAHHNTSNQLHLLPLLRYFNLFNSFFFNQITPHHTTPQHNTYKTCPPPPPPSPSPAAAAQAAASAQKKPPAPAANNPPSPATARNPPPRTKSTVPAAAATSAPPAPALARAPPRKTPSPLAALVLVARDRRALVGGEEGDLTQCTDVFGSLDSCSCNGTESGASGQSYPDEIDFTTKA</sequence>
<comment type="caution">
    <text evidence="2">The sequence shown here is derived from an EMBL/GenBank/DDBJ whole genome shotgun (WGS) entry which is preliminary data.</text>
</comment>
<reference evidence="2 3" key="1">
    <citation type="submission" date="2018-10" db="EMBL/GenBank/DDBJ databases">
        <title>Fifty Aureobasidium pullulans genomes reveal a recombining polyextremotolerant generalist.</title>
        <authorList>
            <person name="Gostincar C."/>
            <person name="Turk M."/>
            <person name="Zajc J."/>
            <person name="Gunde-Cimerman N."/>
        </authorList>
    </citation>
    <scope>NUCLEOTIDE SEQUENCE [LARGE SCALE GENOMIC DNA]</scope>
    <source>
        <strain evidence="2 3">EXF-6604</strain>
    </source>
</reference>
<dbReference type="AlphaFoldDB" id="A0A4S9K0W3"/>
<name>A0A4S9K0W3_AURPU</name>
<evidence type="ECO:0000313" key="3">
    <source>
        <dbReference type="Proteomes" id="UP000306584"/>
    </source>
</evidence>
<feature type="compositionally biased region" description="Polar residues" evidence="1">
    <location>
        <begin position="167"/>
        <end position="176"/>
    </location>
</feature>
<proteinExistence type="predicted"/>
<gene>
    <name evidence="2" type="ORF">D6D01_09596</name>
</gene>
<evidence type="ECO:0000313" key="2">
    <source>
        <dbReference type="EMBL" id="THY08754.1"/>
    </source>
</evidence>
<dbReference type="Proteomes" id="UP000306584">
    <property type="component" value="Unassembled WGS sequence"/>
</dbReference>
<feature type="region of interest" description="Disordered" evidence="1">
    <location>
        <begin position="45"/>
        <end position="125"/>
    </location>
</feature>
<feature type="compositionally biased region" description="Pro residues" evidence="1">
    <location>
        <begin position="78"/>
        <end position="98"/>
    </location>
</feature>
<accession>A0A4S9K0W3</accession>
<evidence type="ECO:0000256" key="1">
    <source>
        <dbReference type="SAM" id="MobiDB-lite"/>
    </source>
</evidence>
<feature type="region of interest" description="Disordered" evidence="1">
    <location>
        <begin position="167"/>
        <end position="187"/>
    </location>
</feature>